<dbReference type="InterPro" id="IPR005064">
    <property type="entry name" value="BUG"/>
</dbReference>
<feature type="signal peptide" evidence="2">
    <location>
        <begin position="1"/>
        <end position="33"/>
    </location>
</feature>
<gene>
    <name evidence="3" type="ORF">ORY91_000808</name>
    <name evidence="4" type="ORF">V9W64_07655</name>
</gene>
<comment type="similarity">
    <text evidence="1">Belongs to the UPF0065 (bug) family.</text>
</comment>
<dbReference type="InterPro" id="IPR042100">
    <property type="entry name" value="Bug_dom1"/>
</dbReference>
<reference evidence="3" key="1">
    <citation type="submission" date="2022-10" db="EMBL/GenBank/DDBJ databases">
        <authorList>
            <person name="Boutroux M."/>
        </authorList>
    </citation>
    <scope>NUCLEOTIDE SEQUENCE</scope>
    <source>
        <strain evidence="3">51.81</strain>
    </source>
</reference>
<dbReference type="EMBL" id="CP146598">
    <property type="protein sequence ID" value="WWY02582.1"/>
    <property type="molecule type" value="Genomic_DNA"/>
</dbReference>
<evidence type="ECO:0008006" key="6">
    <source>
        <dbReference type="Google" id="ProtNLM"/>
    </source>
</evidence>
<dbReference type="PANTHER" id="PTHR42928">
    <property type="entry name" value="TRICARBOXYLATE-BINDING PROTEIN"/>
    <property type="match status" value="1"/>
</dbReference>
<evidence type="ECO:0000313" key="4">
    <source>
        <dbReference type="EMBL" id="WWY02582.1"/>
    </source>
</evidence>
<protein>
    <recommendedName>
        <fullName evidence="6">Tricarboxylate transporter</fullName>
    </recommendedName>
</protein>
<evidence type="ECO:0000256" key="1">
    <source>
        <dbReference type="ARBA" id="ARBA00006987"/>
    </source>
</evidence>
<evidence type="ECO:0000256" key="2">
    <source>
        <dbReference type="SAM" id="SignalP"/>
    </source>
</evidence>
<dbReference type="RefSeq" id="WP_274584680.1">
    <property type="nucleotide sequence ID" value="NZ_CP145811.1"/>
</dbReference>
<accession>A0A9X4E0Y6</accession>
<organism evidence="3">
    <name type="scientific">Neisseria leonii</name>
    <dbReference type="NCBI Taxonomy" id="2995413"/>
    <lineage>
        <taxon>Bacteria</taxon>
        <taxon>Pseudomonadati</taxon>
        <taxon>Pseudomonadota</taxon>
        <taxon>Betaproteobacteria</taxon>
        <taxon>Neisseriales</taxon>
        <taxon>Neisseriaceae</taxon>
        <taxon>Neisseria</taxon>
    </lineage>
</organism>
<evidence type="ECO:0000313" key="5">
    <source>
        <dbReference type="Proteomes" id="UP001149607"/>
    </source>
</evidence>
<proteinExistence type="inferred from homology"/>
<keyword evidence="5" id="KW-1185">Reference proteome</keyword>
<dbReference type="AlphaFoldDB" id="A0A9X4E0Y6"/>
<dbReference type="EMBL" id="JAPQFL010000002">
    <property type="protein sequence ID" value="MDD9327411.1"/>
    <property type="molecule type" value="Genomic_DNA"/>
</dbReference>
<reference evidence="4" key="2">
    <citation type="submission" date="2024-02" db="EMBL/GenBank/DDBJ databases">
        <title>Neisseria leonii sp. nov.</title>
        <authorList>
            <person name="Boutroux M."/>
            <person name="Favre-Rochex S."/>
            <person name="Gorgette O."/>
            <person name="Touak G."/>
            <person name="Muhle E."/>
            <person name="Chesneau O."/>
            <person name="Clermont D."/>
            <person name="Rahi P."/>
        </authorList>
    </citation>
    <scope>NUCLEOTIDE SEQUENCE</scope>
    <source>
        <strain evidence="4">51.81</strain>
    </source>
</reference>
<feature type="chain" id="PRO_5042786752" description="Tricarboxylate transporter" evidence="2">
    <location>
        <begin position="34"/>
        <end position="373"/>
    </location>
</feature>
<dbReference type="Gene3D" id="3.40.190.10">
    <property type="entry name" value="Periplasmic binding protein-like II"/>
    <property type="match status" value="1"/>
</dbReference>
<name>A0A9X4E0Y6_9NEIS</name>
<dbReference type="PANTHER" id="PTHR42928:SF3">
    <property type="entry name" value="UPF0065 PROTEIN YFLP"/>
    <property type="match status" value="1"/>
</dbReference>
<dbReference type="PROSITE" id="PS51257">
    <property type="entry name" value="PROKAR_LIPOPROTEIN"/>
    <property type="match status" value="1"/>
</dbReference>
<dbReference type="Proteomes" id="UP001149607">
    <property type="component" value="Chromosome"/>
</dbReference>
<evidence type="ECO:0000313" key="3">
    <source>
        <dbReference type="EMBL" id="MDD9327411.1"/>
    </source>
</evidence>
<dbReference type="Gene3D" id="3.40.190.150">
    <property type="entry name" value="Bordetella uptake gene, domain 1"/>
    <property type="match status" value="1"/>
</dbReference>
<keyword evidence="2" id="KW-0732">Signal</keyword>
<sequence length="373" mass="39801">MKQLFSLIPKKAFGRLIQTASVAAAAAALSACAPQQAGYQPTGPGVVDVMVPYASGGGTDTWARFITQAFADVNPDVKRYQVVNVPGGETITGTNAFVKSGVTDGRYVMVGSATTYFQDMLKHKAAKFDFAAMEPLAFNGTGGVVWTSGKSGIKNIGDLKNAREPWLYGGMSASGLDLIALLALEALGVPNRGVFGFEGRGPSRLAVQRGETDLDFQTTAAYLSQLADDVPSGKVVPLFSMGIPVDGKIERDPNLPDIPTFDELYRQIGGQTEHQRMAYQAFQAFVATGLYYQKGLWANAGTDSGVVDQYDAMVKTLNADPQFAEKAKAALGGYRLISGKAAKRDFQTALQLSPQTVDFIAKLLLDKYGTAIH</sequence>